<name>A0ABV9HRP6_9FLAO</name>
<gene>
    <name evidence="2" type="ORF">ACFO3O_02900</name>
</gene>
<organism evidence="2 3">
    <name type="scientific">Dokdonia ponticola</name>
    <dbReference type="NCBI Taxonomy" id="2041041"/>
    <lineage>
        <taxon>Bacteria</taxon>
        <taxon>Pseudomonadati</taxon>
        <taxon>Bacteroidota</taxon>
        <taxon>Flavobacteriia</taxon>
        <taxon>Flavobacteriales</taxon>
        <taxon>Flavobacteriaceae</taxon>
        <taxon>Dokdonia</taxon>
    </lineage>
</organism>
<proteinExistence type="predicted"/>
<feature type="region of interest" description="Disordered" evidence="1">
    <location>
        <begin position="136"/>
        <end position="156"/>
    </location>
</feature>
<dbReference type="SUPFAM" id="SSF46785">
    <property type="entry name" value="Winged helix' DNA-binding domain"/>
    <property type="match status" value="1"/>
</dbReference>
<keyword evidence="3" id="KW-1185">Reference proteome</keyword>
<evidence type="ECO:0000313" key="3">
    <source>
        <dbReference type="Proteomes" id="UP001596043"/>
    </source>
</evidence>
<comment type="caution">
    <text evidence="2">The sequence shown here is derived from an EMBL/GenBank/DDBJ whole genome shotgun (WGS) entry which is preliminary data.</text>
</comment>
<evidence type="ECO:0000256" key="1">
    <source>
        <dbReference type="SAM" id="MobiDB-lite"/>
    </source>
</evidence>
<dbReference type="EMBL" id="JBHSFV010000001">
    <property type="protein sequence ID" value="MFC4632837.1"/>
    <property type="molecule type" value="Genomic_DNA"/>
</dbReference>
<accession>A0ABV9HRP6</accession>
<dbReference type="Proteomes" id="UP001596043">
    <property type="component" value="Unassembled WGS sequence"/>
</dbReference>
<evidence type="ECO:0000313" key="2">
    <source>
        <dbReference type="EMBL" id="MFC4632837.1"/>
    </source>
</evidence>
<feature type="compositionally biased region" description="Polar residues" evidence="1">
    <location>
        <begin position="193"/>
        <end position="207"/>
    </location>
</feature>
<dbReference type="RefSeq" id="WP_327018792.1">
    <property type="nucleotide sequence ID" value="NZ_JBHSFV010000001.1"/>
</dbReference>
<feature type="region of interest" description="Disordered" evidence="1">
    <location>
        <begin position="193"/>
        <end position="223"/>
    </location>
</feature>
<protein>
    <submittedName>
        <fullName evidence="2">Winged helix-turn-helix domain-containing protein</fullName>
    </submittedName>
</protein>
<sequence>MSIVNYSIAFKALDYHIKEHNQNTDQLSNRIRQAIASTAKDIIKIYGLSLLKASNVTTLDLKNLPPLKTNNLQLAKMGNASPRTIQRHLKRLIDAGIIINKKWHGTNSGYDLWVEPKILLATGLKPVDKPKIQQDSQKLQSTHNQSVKNIPTTTCRHTDSSNNGYINNLIIGVDNSSRAKLFGNKRNSLPLTKETTSRNASSNTFTGYTGKKCPKNSNDAGENARMRATNQTGAENLPRDSARSASLSVYVNALWTLSRNVLYQDTYLTESQVKIGKELLWKWYDPVPDKHLANVHQCYVDRIELVRKYLAKDPQNRFVQLPHQYFDSKNKTGFAGTKKWWQDHKKRQLEVQLKLIVASQIRRFLNNEKKDTAKQKPRLALFRQCETRIGKLGQPELLQHFHASVLNPSTQRFLYTNT</sequence>
<dbReference type="InterPro" id="IPR036390">
    <property type="entry name" value="WH_DNA-bd_sf"/>
</dbReference>
<reference evidence="3" key="1">
    <citation type="journal article" date="2019" name="Int. J. Syst. Evol. Microbiol.">
        <title>The Global Catalogue of Microorganisms (GCM) 10K type strain sequencing project: providing services to taxonomists for standard genome sequencing and annotation.</title>
        <authorList>
            <consortium name="The Broad Institute Genomics Platform"/>
            <consortium name="The Broad Institute Genome Sequencing Center for Infectious Disease"/>
            <person name="Wu L."/>
            <person name="Ma J."/>
        </authorList>
    </citation>
    <scope>NUCLEOTIDE SEQUENCE [LARGE SCALE GENOMIC DNA]</scope>
    <source>
        <strain evidence="3">YJ-61-S</strain>
    </source>
</reference>